<dbReference type="InterPro" id="IPR011257">
    <property type="entry name" value="DNA_glycosylase"/>
</dbReference>
<keyword evidence="2" id="KW-0539">Nucleus</keyword>
<feature type="compositionally biased region" description="Basic and acidic residues" evidence="3">
    <location>
        <begin position="436"/>
        <end position="455"/>
    </location>
</feature>
<feature type="compositionally biased region" description="Basic and acidic residues" evidence="3">
    <location>
        <begin position="315"/>
        <end position="346"/>
    </location>
</feature>
<comment type="caution">
    <text evidence="5">The sequence shown here is derived from an EMBL/GenBank/DDBJ whole genome shotgun (WGS) entry which is preliminary data.</text>
</comment>
<evidence type="ECO:0000313" key="5">
    <source>
        <dbReference type="EMBL" id="KXG47239.1"/>
    </source>
</evidence>
<dbReference type="Proteomes" id="UP000070168">
    <property type="component" value="Unassembled WGS sequence"/>
</dbReference>
<protein>
    <submittedName>
        <fullName evidence="5">DNA glycosylase</fullName>
    </submittedName>
</protein>
<sequence>MARLSNVSVVVPLPSFDIDPLKTFDEGFFDRAVDNILSEEASIEESRDGMMDVSTDISSPLGYDGASDSSKLGVRRSRRTEAKPAHFSNPSTSSSPTTSTAKNQKSRRSSRIRKSVTMEGLDGDDEPLMSLENIKQPRREFTEAEHYPVPEASVHPSAPTQMTESSELPTHGNEMTAEEKIFASVDPEKQMDVLKFIVSHSFMMEHAQPVRRSARQEFTGQVREFASEAGMDDTAIDALIDHVRNTFLEERGIPVAEYAGSAFGDEVDGEEETRRKRRKSSSDHSEDKEHKKSKRGNSDKPRRRSHEGCLGHNALQHDEPTEAVDAHGPADARTRNHDNLPDEETHRTRHSDKPRRHSRDTLRHDEPIEVVEERVPADVATEGRDNYYANLDKLKHTNNTSDLPKLPTKIIRPSHSTFMDPTDSTPYDECIPESLEPEKVVDNKPLKRREPGAKTKKEKNKRKRERRKERRKHRKTADEQEQPQEDLHGVIPSDEVQSKYFLGASKPKVGLKSKRETAFSHYELSIPLETQNLLNNMNLPPDFLSSDPSLSDVPSDFGSDSDWNDQCDPQSHIHITLSPPKSPFLVSQSASPEIPVKDTSSVNPQPIITPKVKPPKHSPYFPRALVDPESCLPFPPIDAPSFGLIQEQLAHDPFRLLIATIFLNRTRGGVALPVLFKVFERYPTIQSMAEADLPELVSMINCLGFQNQRARKCTTLAQTWLSDPPNKTKRYRKLHYPRNLDGRNVSREECIDEEDLRVAWEIAHLPGVGAYSLDSWRIFCRDELRGKASDWKGTDATEVGFVPEWKCVLPHDKELRAYLTWMWLKEGWIWDYNTGDLTPASDKMMRAAQIGGIAREEKGSWILETSPVKAVNGLHESD</sequence>
<dbReference type="EMBL" id="LHQR01000065">
    <property type="protein sequence ID" value="KXG47239.1"/>
    <property type="molecule type" value="Genomic_DNA"/>
</dbReference>
<accession>A0A135LE57</accession>
<name>A0A135LE57_PENPA</name>
<feature type="compositionally biased region" description="Basic and acidic residues" evidence="3">
    <location>
        <begin position="359"/>
        <end position="369"/>
    </location>
</feature>
<reference evidence="5 6" key="1">
    <citation type="journal article" date="2016" name="BMC Genomics">
        <title>Genome sequencing and secondary metabolism of the postharvest pathogen Penicillium griseofulvum.</title>
        <authorList>
            <person name="Banani H."/>
            <person name="Marcet-Houben M."/>
            <person name="Ballester A.R."/>
            <person name="Abbruscato P."/>
            <person name="Gonzalez-Candelas L."/>
            <person name="Gabaldon T."/>
            <person name="Spadaro D."/>
        </authorList>
    </citation>
    <scope>NUCLEOTIDE SEQUENCE [LARGE SCALE GENOMIC DNA]</scope>
    <source>
        <strain evidence="5 6">PG3</strain>
    </source>
</reference>
<dbReference type="GeneID" id="63704122"/>
<feature type="domain" description="HhH-GPD" evidence="4">
    <location>
        <begin position="658"/>
        <end position="730"/>
    </location>
</feature>
<evidence type="ECO:0000256" key="2">
    <source>
        <dbReference type="ARBA" id="ARBA00023242"/>
    </source>
</evidence>
<dbReference type="InterPro" id="IPR003265">
    <property type="entry name" value="HhH-GPD_domain"/>
</dbReference>
<dbReference type="OMA" id="KMMRAAQ"/>
<dbReference type="GO" id="GO:0005634">
    <property type="term" value="C:nucleus"/>
    <property type="evidence" value="ECO:0007669"/>
    <property type="project" value="UniProtKB-SubCell"/>
</dbReference>
<feature type="compositionally biased region" description="Basic and acidic residues" evidence="3">
    <location>
        <begin position="280"/>
        <end position="300"/>
    </location>
</feature>
<feature type="region of interest" description="Disordered" evidence="3">
    <location>
        <begin position="151"/>
        <end position="173"/>
    </location>
</feature>
<dbReference type="STRING" id="5078.A0A135LE57"/>
<dbReference type="SUPFAM" id="SSF48150">
    <property type="entry name" value="DNA-glycosylase"/>
    <property type="match status" value="1"/>
</dbReference>
<feature type="compositionally biased region" description="Low complexity" evidence="3">
    <location>
        <begin position="90"/>
        <end position="100"/>
    </location>
</feature>
<dbReference type="GO" id="GO:0006285">
    <property type="term" value="P:base-excision repair, AP site formation"/>
    <property type="evidence" value="ECO:0007669"/>
    <property type="project" value="UniProtKB-ARBA"/>
</dbReference>
<feature type="region of interest" description="Disordered" evidence="3">
    <location>
        <begin position="264"/>
        <end position="369"/>
    </location>
</feature>
<keyword evidence="6" id="KW-1185">Reference proteome</keyword>
<feature type="compositionally biased region" description="Polar residues" evidence="3">
    <location>
        <begin position="158"/>
        <end position="168"/>
    </location>
</feature>
<dbReference type="PANTHER" id="PTHR15074:SF0">
    <property type="entry name" value="METHYL-CPG-BINDING DOMAIN PROTEIN 4-LIKE PROTEIN"/>
    <property type="match status" value="1"/>
</dbReference>
<comment type="subcellular location">
    <subcellularLocation>
        <location evidence="1">Nucleus</location>
    </subcellularLocation>
</comment>
<feature type="region of interest" description="Disordered" evidence="3">
    <location>
        <begin position="43"/>
        <end position="129"/>
    </location>
</feature>
<feature type="compositionally biased region" description="Basic residues" evidence="3">
    <location>
        <begin position="104"/>
        <end position="114"/>
    </location>
</feature>
<evidence type="ECO:0000256" key="1">
    <source>
        <dbReference type="ARBA" id="ARBA00004123"/>
    </source>
</evidence>
<feature type="compositionally biased region" description="Polar residues" evidence="3">
    <location>
        <begin position="414"/>
        <end position="425"/>
    </location>
</feature>
<dbReference type="InterPro" id="IPR045138">
    <property type="entry name" value="MeCP2/MBD4"/>
</dbReference>
<feature type="region of interest" description="Disordered" evidence="3">
    <location>
        <begin position="396"/>
        <end position="492"/>
    </location>
</feature>
<dbReference type="FunFam" id="1.10.340.30:FF:000020">
    <property type="entry name" value="Pre-mRNA splicing factor, putative"/>
    <property type="match status" value="1"/>
</dbReference>
<dbReference type="OrthoDB" id="10265068at2759"/>
<dbReference type="GO" id="GO:0003677">
    <property type="term" value="F:DNA binding"/>
    <property type="evidence" value="ECO:0007669"/>
    <property type="project" value="InterPro"/>
</dbReference>
<dbReference type="PANTHER" id="PTHR15074">
    <property type="entry name" value="METHYL-CPG-BINDING PROTEIN"/>
    <property type="match status" value="1"/>
</dbReference>
<evidence type="ECO:0000256" key="3">
    <source>
        <dbReference type="SAM" id="MobiDB-lite"/>
    </source>
</evidence>
<proteinExistence type="predicted"/>
<gene>
    <name evidence="5" type="ORF">PGRI_011090</name>
</gene>
<dbReference type="Pfam" id="PF00730">
    <property type="entry name" value="HhH-GPD"/>
    <property type="match status" value="1"/>
</dbReference>
<dbReference type="AlphaFoldDB" id="A0A135LE57"/>
<feature type="compositionally biased region" description="Basic residues" evidence="3">
    <location>
        <begin position="456"/>
        <end position="475"/>
    </location>
</feature>
<feature type="compositionally biased region" description="Basic residues" evidence="3">
    <location>
        <begin position="347"/>
        <end position="358"/>
    </location>
</feature>
<dbReference type="GO" id="GO:0003824">
    <property type="term" value="F:catalytic activity"/>
    <property type="evidence" value="ECO:0007669"/>
    <property type="project" value="InterPro"/>
</dbReference>
<organism evidence="5 6">
    <name type="scientific">Penicillium patulum</name>
    <name type="common">Penicillium griseofulvum</name>
    <dbReference type="NCBI Taxonomy" id="5078"/>
    <lineage>
        <taxon>Eukaryota</taxon>
        <taxon>Fungi</taxon>
        <taxon>Dikarya</taxon>
        <taxon>Ascomycota</taxon>
        <taxon>Pezizomycotina</taxon>
        <taxon>Eurotiomycetes</taxon>
        <taxon>Eurotiomycetidae</taxon>
        <taxon>Eurotiales</taxon>
        <taxon>Aspergillaceae</taxon>
        <taxon>Penicillium</taxon>
    </lineage>
</organism>
<evidence type="ECO:0000313" key="6">
    <source>
        <dbReference type="Proteomes" id="UP000070168"/>
    </source>
</evidence>
<dbReference type="RefSeq" id="XP_040645775.1">
    <property type="nucleotide sequence ID" value="XM_040788822.1"/>
</dbReference>
<evidence type="ECO:0000259" key="4">
    <source>
        <dbReference type="Pfam" id="PF00730"/>
    </source>
</evidence>
<dbReference type="Gene3D" id="1.10.340.30">
    <property type="entry name" value="Hypothetical protein, domain 2"/>
    <property type="match status" value="1"/>
</dbReference>